<dbReference type="Proteomes" id="UP000265520">
    <property type="component" value="Unassembled WGS sequence"/>
</dbReference>
<dbReference type="AlphaFoldDB" id="A0A392T2Z2"/>
<evidence type="ECO:0000313" key="1">
    <source>
        <dbReference type="EMBL" id="MCI55481.1"/>
    </source>
</evidence>
<dbReference type="EMBL" id="LXQA010497063">
    <property type="protein sequence ID" value="MCI55481.1"/>
    <property type="molecule type" value="Genomic_DNA"/>
</dbReference>
<sequence>QALERVLKLSAAEASQLLKLSASEAFQLLNLAVSEVDIGSEALLDSEAMRSVLLVSYSWHS</sequence>
<protein>
    <submittedName>
        <fullName evidence="1">Uncharacterized protein</fullName>
    </submittedName>
</protein>
<proteinExistence type="predicted"/>
<organism evidence="1 2">
    <name type="scientific">Trifolium medium</name>
    <dbReference type="NCBI Taxonomy" id="97028"/>
    <lineage>
        <taxon>Eukaryota</taxon>
        <taxon>Viridiplantae</taxon>
        <taxon>Streptophyta</taxon>
        <taxon>Embryophyta</taxon>
        <taxon>Tracheophyta</taxon>
        <taxon>Spermatophyta</taxon>
        <taxon>Magnoliopsida</taxon>
        <taxon>eudicotyledons</taxon>
        <taxon>Gunneridae</taxon>
        <taxon>Pentapetalae</taxon>
        <taxon>rosids</taxon>
        <taxon>fabids</taxon>
        <taxon>Fabales</taxon>
        <taxon>Fabaceae</taxon>
        <taxon>Papilionoideae</taxon>
        <taxon>50 kb inversion clade</taxon>
        <taxon>NPAAA clade</taxon>
        <taxon>Hologalegina</taxon>
        <taxon>IRL clade</taxon>
        <taxon>Trifolieae</taxon>
        <taxon>Trifolium</taxon>
    </lineage>
</organism>
<name>A0A392T2Z2_9FABA</name>
<comment type="caution">
    <text evidence="1">The sequence shown here is derived from an EMBL/GenBank/DDBJ whole genome shotgun (WGS) entry which is preliminary data.</text>
</comment>
<accession>A0A392T2Z2</accession>
<keyword evidence="2" id="KW-1185">Reference proteome</keyword>
<reference evidence="1 2" key="1">
    <citation type="journal article" date="2018" name="Front. Plant Sci.">
        <title>Red Clover (Trifolium pratense) and Zigzag Clover (T. medium) - A Picture of Genomic Similarities and Differences.</title>
        <authorList>
            <person name="Dluhosova J."/>
            <person name="Istvanek J."/>
            <person name="Nedelnik J."/>
            <person name="Repkova J."/>
        </authorList>
    </citation>
    <scope>NUCLEOTIDE SEQUENCE [LARGE SCALE GENOMIC DNA]</scope>
    <source>
        <strain evidence="2">cv. 10/8</strain>
        <tissue evidence="1">Leaf</tissue>
    </source>
</reference>
<feature type="non-terminal residue" evidence="1">
    <location>
        <position position="1"/>
    </location>
</feature>
<evidence type="ECO:0000313" key="2">
    <source>
        <dbReference type="Proteomes" id="UP000265520"/>
    </source>
</evidence>